<accession>A0A090MXZ3</accession>
<dbReference type="InterPro" id="IPR039156">
    <property type="entry name" value="PHAF1/BROMI"/>
</dbReference>
<dbReference type="PANTHER" id="PTHR13465:SF2">
    <property type="entry name" value="PHAGOSOME ASSEMBLY FACTOR 1"/>
    <property type="match status" value="1"/>
</dbReference>
<proteinExistence type="inferred from homology"/>
<dbReference type="CTD" id="36378648"/>
<dbReference type="STRING" id="34506.A0A090MXZ3"/>
<dbReference type="GO" id="GO:0043001">
    <property type="term" value="P:Golgi to plasma membrane protein transport"/>
    <property type="evidence" value="ECO:0007669"/>
    <property type="project" value="TreeGrafter"/>
</dbReference>
<reference evidence="4" key="2">
    <citation type="submission" date="2020-12" db="UniProtKB">
        <authorList>
            <consortium name="WormBaseParasite"/>
        </authorList>
    </citation>
    <scope>IDENTIFICATION</scope>
</reference>
<dbReference type="GO" id="GO:0005802">
    <property type="term" value="C:trans-Golgi network"/>
    <property type="evidence" value="ECO:0007669"/>
    <property type="project" value="TreeGrafter"/>
</dbReference>
<dbReference type="OMA" id="FPTHYEF"/>
<sequence>MTISFEVIPECGLRNDSVEFILGTPINQMISALQNVPRIVKNIQLIYCPKEPFSKDICINLKDDGIRLIFDSKQQVLKIIEVYAPSKLTLQFGQTIFSTPDQPADIQKVQECFGATHPGEYDDLQKLFLLNWRGTSFAFPAKDSSAVQSTYAHGLGSLHFSNSSIPQLERLTIFYGSTLSEAKIPPQPTYTLCGTNKLNKIDVIQEDGKIKGLKINFSCEWSNDGGYRKSENAIKTYEKVILFDCKENQVISDLGAPSRIFYKSDEKMLIQKGVFKETAKNDEEKADYFFNYFTMGLVS</sequence>
<dbReference type="EMBL" id="LN609529">
    <property type="protein sequence ID" value="CEF66284.1"/>
    <property type="molecule type" value="Genomic_DNA"/>
</dbReference>
<dbReference type="InterPro" id="IPR005373">
    <property type="entry name" value="PHAF1"/>
</dbReference>
<name>A0A090MXZ3_STRRB</name>
<dbReference type="OrthoDB" id="411211at2759"/>
<dbReference type="PANTHER" id="PTHR13465">
    <property type="entry name" value="UPF0183 PROTEIN"/>
    <property type="match status" value="1"/>
</dbReference>
<gene>
    <name evidence="2 4 5" type="ORF">SRAE_2000095400</name>
</gene>
<comment type="similarity">
    <text evidence="1">Belongs to the PHAF1 family.</text>
</comment>
<reference evidence="2 3" key="1">
    <citation type="submission" date="2014-09" db="EMBL/GenBank/DDBJ databases">
        <authorList>
            <person name="Martin A.A."/>
        </authorList>
    </citation>
    <scope>NUCLEOTIDE SEQUENCE</scope>
    <source>
        <strain evidence="3">ED321</strain>
        <strain evidence="2">ED321 Heterogonic</strain>
    </source>
</reference>
<dbReference type="Pfam" id="PF03676">
    <property type="entry name" value="PHAF1"/>
    <property type="match status" value="1"/>
</dbReference>
<evidence type="ECO:0000313" key="3">
    <source>
        <dbReference type="Proteomes" id="UP000035682"/>
    </source>
</evidence>
<evidence type="ECO:0000313" key="4">
    <source>
        <dbReference type="WBParaSite" id="SRAE_2000095400.1"/>
    </source>
</evidence>
<dbReference type="Proteomes" id="UP000035682">
    <property type="component" value="Unplaced"/>
</dbReference>
<dbReference type="WormBase" id="SRAE_2000095400">
    <property type="protein sequence ID" value="SRP11496"/>
    <property type="gene ID" value="WBGene00261154"/>
</dbReference>
<keyword evidence="3" id="KW-1185">Reference proteome</keyword>
<dbReference type="GeneID" id="36378648"/>
<evidence type="ECO:0000313" key="2">
    <source>
        <dbReference type="EMBL" id="CEF66284.1"/>
    </source>
</evidence>
<evidence type="ECO:0000256" key="1">
    <source>
        <dbReference type="ARBA" id="ARBA00024339"/>
    </source>
</evidence>
<evidence type="ECO:0000313" key="5">
    <source>
        <dbReference type="WormBase" id="SRAE_2000095400"/>
    </source>
</evidence>
<organism evidence="2">
    <name type="scientific">Strongyloides ratti</name>
    <name type="common">Parasitic roundworm</name>
    <dbReference type="NCBI Taxonomy" id="34506"/>
    <lineage>
        <taxon>Eukaryota</taxon>
        <taxon>Metazoa</taxon>
        <taxon>Ecdysozoa</taxon>
        <taxon>Nematoda</taxon>
        <taxon>Chromadorea</taxon>
        <taxon>Rhabditida</taxon>
        <taxon>Tylenchina</taxon>
        <taxon>Panagrolaimomorpha</taxon>
        <taxon>Strongyloidoidea</taxon>
        <taxon>Strongyloididae</taxon>
        <taxon>Strongyloides</taxon>
    </lineage>
</organism>
<dbReference type="WBParaSite" id="SRAE_2000095400.1">
    <property type="protein sequence ID" value="SRAE_2000095400.1"/>
    <property type="gene ID" value="WBGene00261154"/>
</dbReference>
<dbReference type="RefSeq" id="XP_024505484.1">
    <property type="nucleotide sequence ID" value="XM_024651848.1"/>
</dbReference>
<dbReference type="AlphaFoldDB" id="A0A090MXZ3"/>
<protein>
    <submittedName>
        <fullName evidence="2 4">UPF0183 protein C16orf70</fullName>
    </submittedName>
</protein>